<dbReference type="KEGG" id="aaco:K1I37_14670"/>
<accession>A0A9E6ZHJ5</accession>
<evidence type="ECO:0000259" key="9">
    <source>
        <dbReference type="Pfam" id="PF06144"/>
    </source>
</evidence>
<dbReference type="GO" id="GO:0003887">
    <property type="term" value="F:DNA-directed DNA polymerase activity"/>
    <property type="evidence" value="ECO:0007669"/>
    <property type="project" value="UniProtKB-KW"/>
</dbReference>
<organism evidence="11 12">
    <name type="scientific">Alicyclobacillus acidoterrestris (strain ATCC 49025 / DSM 3922 / CIP 106132 / NCIMB 13137 / GD3B)</name>
    <dbReference type="NCBI Taxonomy" id="1356854"/>
    <lineage>
        <taxon>Bacteria</taxon>
        <taxon>Bacillati</taxon>
        <taxon>Bacillota</taxon>
        <taxon>Bacilli</taxon>
        <taxon>Bacillales</taxon>
        <taxon>Alicyclobacillaceae</taxon>
        <taxon>Alicyclobacillus</taxon>
    </lineage>
</organism>
<dbReference type="InterPro" id="IPR027417">
    <property type="entry name" value="P-loop_NTPase"/>
</dbReference>
<evidence type="ECO:0000256" key="4">
    <source>
        <dbReference type="ARBA" id="ARBA00022695"/>
    </source>
</evidence>
<feature type="domain" description="DNA polymerase III delta N-terminal" evidence="9">
    <location>
        <begin position="16"/>
        <end position="130"/>
    </location>
</feature>
<dbReference type="InterPro" id="IPR010372">
    <property type="entry name" value="DNA_pol3_delta_N"/>
</dbReference>
<dbReference type="InterPro" id="IPR008921">
    <property type="entry name" value="DNA_pol3_clamp-load_cplx_C"/>
</dbReference>
<dbReference type="GO" id="GO:0006261">
    <property type="term" value="P:DNA-templated DNA replication"/>
    <property type="evidence" value="ECO:0007669"/>
    <property type="project" value="TreeGrafter"/>
</dbReference>
<evidence type="ECO:0000256" key="6">
    <source>
        <dbReference type="ARBA" id="ARBA00022932"/>
    </source>
</evidence>
<dbReference type="SUPFAM" id="SSF52540">
    <property type="entry name" value="P-loop containing nucleoside triphosphate hydrolases"/>
    <property type="match status" value="1"/>
</dbReference>
<dbReference type="Proteomes" id="UP000829401">
    <property type="component" value="Chromosome"/>
</dbReference>
<evidence type="ECO:0000256" key="7">
    <source>
        <dbReference type="ARBA" id="ARBA00034754"/>
    </source>
</evidence>
<sequence length="334" mass="37246">MTAYEQLTSGKLAPVYVLYGTEALFMDRFTQKLVELSDGQALARYDFEEDGVDDALFELQSVSLFLAQPVVLIRNCTAFLAQGKAGASGEALEAYLQNPVSERTLVVTVPGEKLDERKKVTKAAKRHIVIDCRTPKPAVALRVLKQDRDRLQVDLTDDALDELWRRTGTVTHASNELEKLSIYALGRTVTVEDVRALVAQTMEETVFDWVDHVTQGRIGHAFANLQEVARQGYDALSLLAMLARQFRLMWFAKALGQRGMRMEDIAKQAKAHPFAMKVADKQARNFTLSAIERLICQAADYELAVKRGRRDAQQAIELLMLAAAGSTSALRRAK</sequence>
<name>A0A9E6ZHJ5_ALIAG</name>
<evidence type="ECO:0000259" key="10">
    <source>
        <dbReference type="Pfam" id="PF21694"/>
    </source>
</evidence>
<dbReference type="InterPro" id="IPR048466">
    <property type="entry name" value="DNA_pol3_delta-like_C"/>
</dbReference>
<comment type="catalytic activity">
    <reaction evidence="8">
        <text>DNA(n) + a 2'-deoxyribonucleoside 5'-triphosphate = DNA(n+1) + diphosphate</text>
        <dbReference type="Rhea" id="RHEA:22508"/>
        <dbReference type="Rhea" id="RHEA-COMP:17339"/>
        <dbReference type="Rhea" id="RHEA-COMP:17340"/>
        <dbReference type="ChEBI" id="CHEBI:33019"/>
        <dbReference type="ChEBI" id="CHEBI:61560"/>
        <dbReference type="ChEBI" id="CHEBI:173112"/>
        <dbReference type="EC" id="2.7.7.7"/>
    </reaction>
</comment>
<dbReference type="GO" id="GO:0009360">
    <property type="term" value="C:DNA polymerase III complex"/>
    <property type="evidence" value="ECO:0007669"/>
    <property type="project" value="InterPro"/>
</dbReference>
<dbReference type="PANTHER" id="PTHR34388">
    <property type="entry name" value="DNA POLYMERASE III SUBUNIT DELTA"/>
    <property type="match status" value="1"/>
</dbReference>
<dbReference type="AlphaFoldDB" id="A0A9E6ZHJ5"/>
<keyword evidence="6" id="KW-0239">DNA-directed DNA polymerase</keyword>
<gene>
    <name evidence="11" type="primary">holA</name>
    <name evidence="11" type="ORF">K1I37_14670</name>
</gene>
<keyword evidence="12" id="KW-1185">Reference proteome</keyword>
<dbReference type="Gene3D" id="3.40.50.300">
    <property type="entry name" value="P-loop containing nucleotide triphosphate hydrolases"/>
    <property type="match status" value="1"/>
</dbReference>
<evidence type="ECO:0000313" key="11">
    <source>
        <dbReference type="EMBL" id="UNO50907.1"/>
    </source>
</evidence>
<dbReference type="GO" id="GO:0003677">
    <property type="term" value="F:DNA binding"/>
    <property type="evidence" value="ECO:0007669"/>
    <property type="project" value="InterPro"/>
</dbReference>
<dbReference type="SUPFAM" id="SSF48019">
    <property type="entry name" value="post-AAA+ oligomerization domain-like"/>
    <property type="match status" value="1"/>
</dbReference>
<evidence type="ECO:0000256" key="2">
    <source>
        <dbReference type="ARBA" id="ARBA00017703"/>
    </source>
</evidence>
<evidence type="ECO:0000256" key="5">
    <source>
        <dbReference type="ARBA" id="ARBA00022705"/>
    </source>
</evidence>
<dbReference type="Pfam" id="PF21694">
    <property type="entry name" value="DNA_pol3_delta_C"/>
    <property type="match status" value="1"/>
</dbReference>
<keyword evidence="3 11" id="KW-0808">Transferase</keyword>
<dbReference type="NCBIfam" id="TIGR01128">
    <property type="entry name" value="holA"/>
    <property type="match status" value="1"/>
</dbReference>
<dbReference type="Pfam" id="PF06144">
    <property type="entry name" value="DNA_pol3_delta"/>
    <property type="match status" value="1"/>
</dbReference>
<reference evidence="12" key="1">
    <citation type="journal article" date="2022" name="G3 (Bethesda)">
        <title>Unveiling the complete genome sequence of Alicyclobacillus acidoterrestris DSM 3922T, a taint-producing strain.</title>
        <authorList>
            <person name="Leonardo I.C."/>
            <person name="Barreto Crespo M.T."/>
            <person name="Gaspar F.B."/>
        </authorList>
    </citation>
    <scope>NUCLEOTIDE SEQUENCE [LARGE SCALE GENOMIC DNA]</scope>
    <source>
        <strain evidence="12">DSM 3922</strain>
    </source>
</reference>
<evidence type="ECO:0000256" key="8">
    <source>
        <dbReference type="ARBA" id="ARBA00049244"/>
    </source>
</evidence>
<proteinExistence type="inferred from homology"/>
<evidence type="ECO:0000313" key="12">
    <source>
        <dbReference type="Proteomes" id="UP000829401"/>
    </source>
</evidence>
<dbReference type="EC" id="2.7.7.7" evidence="1"/>
<comment type="similarity">
    <text evidence="7">Belongs to the DNA polymerase HolA subunit family.</text>
</comment>
<dbReference type="EMBL" id="CP080467">
    <property type="protein sequence ID" value="UNO50907.1"/>
    <property type="molecule type" value="Genomic_DNA"/>
</dbReference>
<dbReference type="PANTHER" id="PTHR34388:SF1">
    <property type="entry name" value="DNA POLYMERASE III SUBUNIT DELTA"/>
    <property type="match status" value="1"/>
</dbReference>
<feature type="domain" description="DNA polymerase III delta subunit-like C-terminal" evidence="10">
    <location>
        <begin position="203"/>
        <end position="321"/>
    </location>
</feature>
<dbReference type="Gene3D" id="1.20.272.10">
    <property type="match status" value="1"/>
</dbReference>
<evidence type="ECO:0000256" key="1">
    <source>
        <dbReference type="ARBA" id="ARBA00012417"/>
    </source>
</evidence>
<dbReference type="RefSeq" id="WP_236613902.1">
    <property type="nucleotide sequence ID" value="NZ_AURB01000149.1"/>
</dbReference>
<keyword evidence="5" id="KW-0235">DNA replication</keyword>
<protein>
    <recommendedName>
        <fullName evidence="2">DNA polymerase III subunit delta</fullName>
        <ecNumber evidence="1">2.7.7.7</ecNumber>
    </recommendedName>
</protein>
<dbReference type="InterPro" id="IPR005790">
    <property type="entry name" value="DNA_polIII_delta"/>
</dbReference>
<keyword evidence="4 11" id="KW-0548">Nucleotidyltransferase</keyword>
<evidence type="ECO:0000256" key="3">
    <source>
        <dbReference type="ARBA" id="ARBA00022679"/>
    </source>
</evidence>